<dbReference type="GO" id="GO:0015031">
    <property type="term" value="P:protein transport"/>
    <property type="evidence" value="ECO:0007669"/>
    <property type="project" value="UniProtKB-KW"/>
</dbReference>
<dbReference type="GO" id="GO:0015833">
    <property type="term" value="P:peptide transport"/>
    <property type="evidence" value="ECO:0007669"/>
    <property type="project" value="UniProtKB-KW"/>
</dbReference>
<evidence type="ECO:0000256" key="4">
    <source>
        <dbReference type="ARBA" id="ARBA00022692"/>
    </source>
</evidence>
<evidence type="ECO:0000256" key="10">
    <source>
        <dbReference type="SAM" id="MobiDB-lite"/>
    </source>
</evidence>
<feature type="transmembrane region" description="Helical" evidence="9">
    <location>
        <begin position="36"/>
        <end position="57"/>
    </location>
</feature>
<feature type="transmembrane region" description="Helical" evidence="9">
    <location>
        <begin position="215"/>
        <end position="236"/>
    </location>
</feature>
<dbReference type="PROSITE" id="PS50928">
    <property type="entry name" value="ABC_TM1"/>
    <property type="match status" value="1"/>
</dbReference>
<keyword evidence="5" id="KW-0571">Peptide transport</keyword>
<feature type="transmembrane region" description="Helical" evidence="9">
    <location>
        <begin position="150"/>
        <end position="172"/>
    </location>
</feature>
<sequence>MDGDKSDHFGRNEAESTSRKEDKPGWLSVLMLSKTGLAGMVIVATVILVAIFAPVIAPHDPAAIDLASMFAPPMWLDGGSLSHPLGTDNLGRDVLSRILYGSRTSLIVGVCAVIVAGCIGTLLGLIAGFYGGWVGNAIMRVTDSLLALPAMLIMLVIVGVFGPSLVTLIFVMGCTKWVPFTRLVRGEVLSLKERDYVRAAYSIGTPNATIILRHLLLNVLSTIIVVSTLSVGTAIISESSLSFLGLGIQPPDVSWGYMLSEGQTHLSTSWWIATFPGVALSLTVIGFIFLGDWLRDATDPRLQGRA</sequence>
<keyword evidence="6" id="KW-0653">Protein transport</keyword>
<keyword evidence="8 9" id="KW-0472">Membrane</keyword>
<dbReference type="Pfam" id="PF00528">
    <property type="entry name" value="BPD_transp_1"/>
    <property type="match status" value="1"/>
</dbReference>
<evidence type="ECO:0000256" key="5">
    <source>
        <dbReference type="ARBA" id="ARBA00022856"/>
    </source>
</evidence>
<evidence type="ECO:0000256" key="2">
    <source>
        <dbReference type="ARBA" id="ARBA00022448"/>
    </source>
</evidence>
<feature type="transmembrane region" description="Helical" evidence="9">
    <location>
        <begin position="270"/>
        <end position="291"/>
    </location>
</feature>
<proteinExistence type="inferred from homology"/>
<dbReference type="Pfam" id="PF12911">
    <property type="entry name" value="OppC_N"/>
    <property type="match status" value="1"/>
</dbReference>
<evidence type="ECO:0000259" key="11">
    <source>
        <dbReference type="PROSITE" id="PS50928"/>
    </source>
</evidence>
<dbReference type="PANTHER" id="PTHR43386:SF1">
    <property type="entry name" value="D,D-DIPEPTIDE TRANSPORT SYSTEM PERMEASE PROTEIN DDPC-RELATED"/>
    <property type="match status" value="1"/>
</dbReference>
<dbReference type="EMBL" id="CP058691">
    <property type="protein sequence ID" value="QLH16993.1"/>
    <property type="molecule type" value="Genomic_DNA"/>
</dbReference>
<keyword evidence="3" id="KW-1003">Cell membrane</keyword>
<dbReference type="Proteomes" id="UP000509322">
    <property type="component" value="Plasmid unnamed1"/>
</dbReference>
<dbReference type="SUPFAM" id="SSF161098">
    <property type="entry name" value="MetI-like"/>
    <property type="match status" value="1"/>
</dbReference>
<dbReference type="GO" id="GO:0005886">
    <property type="term" value="C:plasma membrane"/>
    <property type="evidence" value="ECO:0007669"/>
    <property type="project" value="UniProtKB-SubCell"/>
</dbReference>
<comment type="subcellular location">
    <subcellularLocation>
        <location evidence="1 9">Cell membrane</location>
        <topology evidence="1 9">Multi-pass membrane protein</topology>
    </subcellularLocation>
</comment>
<geneLocation type="plasmid" evidence="12 13">
    <name>unnamed1</name>
</geneLocation>
<dbReference type="Gene3D" id="1.10.3720.10">
    <property type="entry name" value="MetI-like"/>
    <property type="match status" value="1"/>
</dbReference>
<accession>A0A7H9C0J5</accession>
<protein>
    <submittedName>
        <fullName evidence="12">ABC transporter permease</fullName>
    </submittedName>
</protein>
<evidence type="ECO:0000313" key="12">
    <source>
        <dbReference type="EMBL" id="QLH16993.1"/>
    </source>
</evidence>
<comment type="similarity">
    <text evidence="9">Belongs to the binding-protein-dependent transport system permease family.</text>
</comment>
<evidence type="ECO:0000313" key="13">
    <source>
        <dbReference type="Proteomes" id="UP000509322"/>
    </source>
</evidence>
<dbReference type="GO" id="GO:0055085">
    <property type="term" value="P:transmembrane transport"/>
    <property type="evidence" value="ECO:0007669"/>
    <property type="project" value="InterPro"/>
</dbReference>
<gene>
    <name evidence="12" type="ORF">HYQ43_20270</name>
</gene>
<feature type="region of interest" description="Disordered" evidence="10">
    <location>
        <begin position="1"/>
        <end position="20"/>
    </location>
</feature>
<dbReference type="InterPro" id="IPR050366">
    <property type="entry name" value="BP-dependent_transpt_permease"/>
</dbReference>
<dbReference type="InterPro" id="IPR035906">
    <property type="entry name" value="MetI-like_sf"/>
</dbReference>
<evidence type="ECO:0000256" key="3">
    <source>
        <dbReference type="ARBA" id="ARBA00022475"/>
    </source>
</evidence>
<evidence type="ECO:0000256" key="8">
    <source>
        <dbReference type="ARBA" id="ARBA00023136"/>
    </source>
</evidence>
<feature type="domain" description="ABC transmembrane type-1" evidence="11">
    <location>
        <begin position="102"/>
        <end position="291"/>
    </location>
</feature>
<dbReference type="InterPro" id="IPR025966">
    <property type="entry name" value="OppC_N"/>
</dbReference>
<evidence type="ECO:0000256" key="7">
    <source>
        <dbReference type="ARBA" id="ARBA00022989"/>
    </source>
</evidence>
<keyword evidence="7 9" id="KW-1133">Transmembrane helix</keyword>
<evidence type="ECO:0000256" key="1">
    <source>
        <dbReference type="ARBA" id="ARBA00004651"/>
    </source>
</evidence>
<keyword evidence="4 9" id="KW-0812">Transmembrane</keyword>
<organism evidence="12 13">
    <name type="scientific">Paracoccus pantotrophus</name>
    <name type="common">Thiosphaera pantotropha</name>
    <dbReference type="NCBI Taxonomy" id="82367"/>
    <lineage>
        <taxon>Bacteria</taxon>
        <taxon>Pseudomonadati</taxon>
        <taxon>Pseudomonadota</taxon>
        <taxon>Alphaproteobacteria</taxon>
        <taxon>Rhodobacterales</taxon>
        <taxon>Paracoccaceae</taxon>
        <taxon>Paracoccus</taxon>
    </lineage>
</organism>
<dbReference type="CDD" id="cd06261">
    <property type="entry name" value="TM_PBP2"/>
    <property type="match status" value="1"/>
</dbReference>
<dbReference type="InterPro" id="IPR000515">
    <property type="entry name" value="MetI-like"/>
</dbReference>
<feature type="transmembrane region" description="Helical" evidence="9">
    <location>
        <begin position="106"/>
        <end position="130"/>
    </location>
</feature>
<evidence type="ECO:0000256" key="6">
    <source>
        <dbReference type="ARBA" id="ARBA00022927"/>
    </source>
</evidence>
<dbReference type="PANTHER" id="PTHR43386">
    <property type="entry name" value="OLIGOPEPTIDE TRANSPORT SYSTEM PERMEASE PROTEIN APPC"/>
    <property type="match status" value="1"/>
</dbReference>
<keyword evidence="12" id="KW-0614">Plasmid</keyword>
<evidence type="ECO:0000256" key="9">
    <source>
        <dbReference type="RuleBase" id="RU363032"/>
    </source>
</evidence>
<dbReference type="AlphaFoldDB" id="A0A7H9C0J5"/>
<name>A0A7H9C0J5_PARPN</name>
<keyword evidence="2 9" id="KW-0813">Transport</keyword>
<reference evidence="12 13" key="1">
    <citation type="submission" date="2020-07" db="EMBL/GenBank/DDBJ databases">
        <title>The complete genome of Paracoccus pantotrophus ACCC 10489.</title>
        <authorList>
            <person name="Si Y."/>
        </authorList>
    </citation>
    <scope>NUCLEOTIDE SEQUENCE [LARGE SCALE GENOMIC DNA]</scope>
    <source>
        <strain evidence="12 13">ACCC10489</strain>
        <plasmid evidence="12 13">unnamed1</plasmid>
    </source>
</reference>